<evidence type="ECO:0000256" key="2">
    <source>
        <dbReference type="SAM" id="MobiDB-lite"/>
    </source>
</evidence>
<evidence type="ECO:0008006" key="5">
    <source>
        <dbReference type="Google" id="ProtNLM"/>
    </source>
</evidence>
<sequence>MSSPAADSKPSQWSLIQRFRNGIPGPFLAKLSPLWKIYHVLRGSYRKKVRELHERYGPLVQVGPNEFSLADKGLVYIPKLTSSPFAIDLNALEQLEKSARMANVYRNEHLIEKCNHQLLSLLAKAAETGGTLELSPLLARYAYETMLVTTTGQFAGFLEDDPDSDRIQTLMKDWKFYAVLYGSYLKYHPFIAKILRKCGLRGDSQHELFQGAHPDQEAEPPAEDPSDTIPGLKDEEQGLLHQGIEARIALTLAGADPAVILIRTALWYIYSDQELLQQLREEIENANLSETPTFKELIVERINMPLLHAVLLECIRLNTPMETGPTYKTREEDVLVGGYPMPEGTTIVIEPTVAHVNPTHFGDDAGEFQPTRWLDFDVGSAARRHLLAFNLAWTSNNLEELQILLTCKILTQLLPHFTMSPKVNNSGIEPTFNEEGHFNYDFNITRMTDELLHVKPAAKYEANSSAAGAWVDRPTVDSMNDVETIHAHLMPDCAKELCNGGRFDPARPSFDSKARLVTNPIANSMIRAKVRAVVKRIWGDRLWVKHQFTTDRLIIFPQPPNSSKSADHKNFRSGPSYNAPRFQPTQPKPITNGGNEPANTNAALPPHLKHKTATQDPPTNTPATSDALITTDTKYGSPEKSDEAKPRVPREDRPRKVPADFKLTEQIVDTCAKWQGWTATSEKHEASFKTNTSFEETKAKLAEQAEAAAKTAVAPPQNFKNTSNKVKQAIESKAEKTTETKATGFVPPHLRKKTV</sequence>
<dbReference type="InterPro" id="IPR036396">
    <property type="entry name" value="Cyt_P450_sf"/>
</dbReference>
<feature type="region of interest" description="Disordered" evidence="2">
    <location>
        <begin position="212"/>
        <end position="233"/>
    </location>
</feature>
<dbReference type="PANTHER" id="PTHR24305:SF166">
    <property type="entry name" value="CYTOCHROME P450 12A4, MITOCHONDRIAL-RELATED"/>
    <property type="match status" value="1"/>
</dbReference>
<feature type="compositionally biased region" description="Polar residues" evidence="2">
    <location>
        <begin position="583"/>
        <end position="602"/>
    </location>
</feature>
<accession>A0ABR0F181</accession>
<proteinExistence type="inferred from homology"/>
<dbReference type="Pfam" id="PF00067">
    <property type="entry name" value="p450"/>
    <property type="match status" value="1"/>
</dbReference>
<dbReference type="SUPFAM" id="SSF48264">
    <property type="entry name" value="Cytochrome P450"/>
    <property type="match status" value="1"/>
</dbReference>
<reference evidence="3 4" key="1">
    <citation type="journal article" date="2023" name="G3 (Bethesda)">
        <title>A chromosome-level genome assembly of Zasmidium syzygii isolated from banana leaves.</title>
        <authorList>
            <person name="van Westerhoven A.C."/>
            <person name="Mehrabi R."/>
            <person name="Talebi R."/>
            <person name="Steentjes M.B.F."/>
            <person name="Corcolon B."/>
            <person name="Chong P.A."/>
            <person name="Kema G.H.J."/>
            <person name="Seidl M.F."/>
        </authorList>
    </citation>
    <scope>NUCLEOTIDE SEQUENCE [LARGE SCALE GENOMIC DNA]</scope>
    <source>
        <strain evidence="3 4">P124</strain>
    </source>
</reference>
<dbReference type="InterPro" id="IPR001128">
    <property type="entry name" value="Cyt_P450"/>
</dbReference>
<dbReference type="PANTHER" id="PTHR24305">
    <property type="entry name" value="CYTOCHROME P450"/>
    <property type="match status" value="1"/>
</dbReference>
<comment type="caution">
    <text evidence="3">The sequence shown here is derived from an EMBL/GenBank/DDBJ whole genome shotgun (WGS) entry which is preliminary data.</text>
</comment>
<feature type="region of interest" description="Disordered" evidence="2">
    <location>
        <begin position="555"/>
        <end position="658"/>
    </location>
</feature>
<evidence type="ECO:0000313" key="3">
    <source>
        <dbReference type="EMBL" id="KAK4507103.1"/>
    </source>
</evidence>
<gene>
    <name evidence="3" type="ORF">PRZ48_000837</name>
</gene>
<name>A0ABR0F181_ZASCE</name>
<feature type="compositionally biased region" description="Polar residues" evidence="2">
    <location>
        <begin position="614"/>
        <end position="634"/>
    </location>
</feature>
<feature type="compositionally biased region" description="Basic and acidic residues" evidence="2">
    <location>
        <begin position="637"/>
        <end position="658"/>
    </location>
</feature>
<organism evidence="3 4">
    <name type="scientific">Zasmidium cellare</name>
    <name type="common">Wine cellar mold</name>
    <name type="synonym">Racodium cellare</name>
    <dbReference type="NCBI Taxonomy" id="395010"/>
    <lineage>
        <taxon>Eukaryota</taxon>
        <taxon>Fungi</taxon>
        <taxon>Dikarya</taxon>
        <taxon>Ascomycota</taxon>
        <taxon>Pezizomycotina</taxon>
        <taxon>Dothideomycetes</taxon>
        <taxon>Dothideomycetidae</taxon>
        <taxon>Mycosphaerellales</taxon>
        <taxon>Mycosphaerellaceae</taxon>
        <taxon>Zasmidium</taxon>
    </lineage>
</organism>
<dbReference type="InterPro" id="IPR050121">
    <property type="entry name" value="Cytochrome_P450_monoxygenase"/>
</dbReference>
<evidence type="ECO:0000313" key="4">
    <source>
        <dbReference type="Proteomes" id="UP001305779"/>
    </source>
</evidence>
<feature type="compositionally biased region" description="Basic and acidic residues" evidence="2">
    <location>
        <begin position="728"/>
        <end position="739"/>
    </location>
</feature>
<protein>
    <recommendedName>
        <fullName evidence="5">Cytochrome P450</fullName>
    </recommendedName>
</protein>
<keyword evidence="4" id="KW-1185">Reference proteome</keyword>
<feature type="compositionally biased region" description="Acidic residues" evidence="2">
    <location>
        <begin position="217"/>
        <end position="226"/>
    </location>
</feature>
<dbReference type="Proteomes" id="UP001305779">
    <property type="component" value="Unassembled WGS sequence"/>
</dbReference>
<evidence type="ECO:0000256" key="1">
    <source>
        <dbReference type="ARBA" id="ARBA00010617"/>
    </source>
</evidence>
<feature type="region of interest" description="Disordered" evidence="2">
    <location>
        <begin position="710"/>
        <end position="755"/>
    </location>
</feature>
<dbReference type="EMBL" id="JAXOVC010000001">
    <property type="protein sequence ID" value="KAK4507103.1"/>
    <property type="molecule type" value="Genomic_DNA"/>
</dbReference>
<dbReference type="Gene3D" id="1.10.630.10">
    <property type="entry name" value="Cytochrome P450"/>
    <property type="match status" value="1"/>
</dbReference>
<comment type="similarity">
    <text evidence="1">Belongs to the cytochrome P450 family.</text>
</comment>